<gene>
    <name evidence="1" type="ORF">S12H4_61251</name>
</gene>
<protein>
    <submittedName>
        <fullName evidence="1">Uncharacterized protein</fullName>
    </submittedName>
</protein>
<evidence type="ECO:0000313" key="1">
    <source>
        <dbReference type="EMBL" id="GAJ19080.1"/>
    </source>
</evidence>
<organism evidence="1">
    <name type="scientific">marine sediment metagenome</name>
    <dbReference type="NCBI Taxonomy" id="412755"/>
    <lineage>
        <taxon>unclassified sequences</taxon>
        <taxon>metagenomes</taxon>
        <taxon>ecological metagenomes</taxon>
    </lineage>
</organism>
<dbReference type="EMBL" id="BARW01040594">
    <property type="protein sequence ID" value="GAJ19080.1"/>
    <property type="molecule type" value="Genomic_DNA"/>
</dbReference>
<proteinExistence type="predicted"/>
<comment type="caution">
    <text evidence="1">The sequence shown here is derived from an EMBL/GenBank/DDBJ whole genome shotgun (WGS) entry which is preliminary data.</text>
</comment>
<reference evidence="1" key="1">
    <citation type="journal article" date="2014" name="Front. Microbiol.">
        <title>High frequency of phylogenetically diverse reductive dehalogenase-homologous genes in deep subseafloor sedimentary metagenomes.</title>
        <authorList>
            <person name="Kawai M."/>
            <person name="Futagami T."/>
            <person name="Toyoda A."/>
            <person name="Takaki Y."/>
            <person name="Nishi S."/>
            <person name="Hori S."/>
            <person name="Arai W."/>
            <person name="Tsubouchi T."/>
            <person name="Morono Y."/>
            <person name="Uchiyama I."/>
            <person name="Ito T."/>
            <person name="Fujiyama A."/>
            <person name="Inagaki F."/>
            <person name="Takami H."/>
        </authorList>
    </citation>
    <scope>NUCLEOTIDE SEQUENCE</scope>
    <source>
        <strain evidence="1">Expedition CK06-06</strain>
    </source>
</reference>
<dbReference type="AlphaFoldDB" id="X1VZU8"/>
<accession>X1VZU8</accession>
<name>X1VZU8_9ZZZZ</name>
<sequence length="57" mass="6765">MNDLIQQEIFEIEVLAWLKNKGFLRNMIFGGETMLRLCDNLRRYSLMSSSKREPKVT</sequence>